<evidence type="ECO:0000256" key="3">
    <source>
        <dbReference type="ARBA" id="ARBA00022840"/>
    </source>
</evidence>
<dbReference type="GO" id="GO:0016787">
    <property type="term" value="F:hydrolase activity"/>
    <property type="evidence" value="ECO:0007669"/>
    <property type="project" value="UniProtKB-KW"/>
</dbReference>
<accession>A0A383D3L6</accession>
<dbReference type="PANTHER" id="PTHR43309">
    <property type="entry name" value="5-OXOPROLINASE SUBUNIT C"/>
    <property type="match status" value="1"/>
</dbReference>
<name>A0A383D3L6_9ZZZZ</name>
<evidence type="ECO:0000256" key="1">
    <source>
        <dbReference type="ARBA" id="ARBA00022741"/>
    </source>
</evidence>
<evidence type="ECO:0000313" key="5">
    <source>
        <dbReference type="EMBL" id="SVE38845.1"/>
    </source>
</evidence>
<dbReference type="AlphaFoldDB" id="A0A383D3L6"/>
<dbReference type="PANTHER" id="PTHR43309:SF5">
    <property type="entry name" value="5-OXOPROLINASE SUBUNIT C"/>
    <property type="match status" value="1"/>
</dbReference>
<evidence type="ECO:0000259" key="4">
    <source>
        <dbReference type="SMART" id="SM00797"/>
    </source>
</evidence>
<sequence length="213" mass="24263">MQSNYFQVQRGGIHSTFQDTGFKNVQHIGITTGGVIDNHLFQLANKLLANDLSSPVIEFANQGPLLELKKGRCRFAITGNVAFNIISKNLITQGIPNRTYHLYESDKLDILTTIKSNYGYFTVEGGFNLQKEYGCFSTLTQSKIGANEGNKIIKNQKININNNLSELNTKIEMDFKTNNIIRVVRGPQMNYFMLKKIKKFFEKNFYVSKTTNR</sequence>
<feature type="non-terminal residue" evidence="5">
    <location>
        <position position="213"/>
    </location>
</feature>
<dbReference type="InterPro" id="IPR003778">
    <property type="entry name" value="CT_A_B"/>
</dbReference>
<dbReference type="EMBL" id="UINC01213871">
    <property type="protein sequence ID" value="SVE38845.1"/>
    <property type="molecule type" value="Genomic_DNA"/>
</dbReference>
<keyword evidence="3" id="KW-0067">ATP-binding</keyword>
<gene>
    <name evidence="5" type="ORF">METZ01_LOCUS491699</name>
</gene>
<proteinExistence type="predicted"/>
<dbReference type="SMART" id="SM00797">
    <property type="entry name" value="AHS2"/>
    <property type="match status" value="1"/>
</dbReference>
<keyword evidence="2" id="KW-0378">Hydrolase</keyword>
<protein>
    <recommendedName>
        <fullName evidence="4">Carboxyltransferase domain-containing protein</fullName>
    </recommendedName>
</protein>
<evidence type="ECO:0000256" key="2">
    <source>
        <dbReference type="ARBA" id="ARBA00022801"/>
    </source>
</evidence>
<reference evidence="5" key="1">
    <citation type="submission" date="2018-05" db="EMBL/GenBank/DDBJ databases">
        <authorList>
            <person name="Lanie J.A."/>
            <person name="Ng W.-L."/>
            <person name="Kazmierczak K.M."/>
            <person name="Andrzejewski T.M."/>
            <person name="Davidsen T.M."/>
            <person name="Wayne K.J."/>
            <person name="Tettelin H."/>
            <person name="Glass J.I."/>
            <person name="Rusch D."/>
            <person name="Podicherti R."/>
            <person name="Tsui H.-C.T."/>
            <person name="Winkler M.E."/>
        </authorList>
    </citation>
    <scope>NUCLEOTIDE SEQUENCE</scope>
</reference>
<feature type="domain" description="Carboxyltransferase" evidence="4">
    <location>
        <begin position="27"/>
        <end position="213"/>
    </location>
</feature>
<dbReference type="InterPro" id="IPR052708">
    <property type="entry name" value="PxpC"/>
</dbReference>
<keyword evidence="1" id="KW-0547">Nucleotide-binding</keyword>
<dbReference type="GO" id="GO:0005524">
    <property type="term" value="F:ATP binding"/>
    <property type="evidence" value="ECO:0007669"/>
    <property type="project" value="UniProtKB-KW"/>
</dbReference>
<dbReference type="Pfam" id="PF02626">
    <property type="entry name" value="CT_A_B"/>
    <property type="match status" value="1"/>
</dbReference>
<organism evidence="5">
    <name type="scientific">marine metagenome</name>
    <dbReference type="NCBI Taxonomy" id="408172"/>
    <lineage>
        <taxon>unclassified sequences</taxon>
        <taxon>metagenomes</taxon>
        <taxon>ecological metagenomes</taxon>
    </lineage>
</organism>